<keyword evidence="6 14" id="KW-0227">DNA damage</keyword>
<evidence type="ECO:0000256" key="5">
    <source>
        <dbReference type="ARBA" id="ARBA00022723"/>
    </source>
</evidence>
<protein>
    <recommendedName>
        <fullName evidence="4 14">General transcription and DNA repair factor IIH subunit TFB4</fullName>
        <shortName evidence="14">TFIIH subunit TFB4</shortName>
    </recommendedName>
    <alternativeName>
        <fullName evidence="13 14">RNA polymerase II transcription factor B subunit 4</fullName>
    </alternativeName>
</protein>
<dbReference type="PANTHER" id="PTHR12831">
    <property type="entry name" value="TRANSCRIPTION INITIATION FACTOR IIH TFIIH , POLYPEPTIDE 3-RELATED"/>
    <property type="match status" value="1"/>
</dbReference>
<evidence type="ECO:0000256" key="13">
    <source>
        <dbReference type="ARBA" id="ARBA00033341"/>
    </source>
</evidence>
<evidence type="ECO:0000256" key="6">
    <source>
        <dbReference type="ARBA" id="ARBA00022763"/>
    </source>
</evidence>
<evidence type="ECO:0000313" key="16">
    <source>
        <dbReference type="Proteomes" id="UP000037751"/>
    </source>
</evidence>
<evidence type="ECO:0000256" key="9">
    <source>
        <dbReference type="ARBA" id="ARBA00023015"/>
    </source>
</evidence>
<dbReference type="GeneID" id="28727192"/>
<evidence type="ECO:0000256" key="2">
    <source>
        <dbReference type="ARBA" id="ARBA00004123"/>
    </source>
</evidence>
<name>A0A0M8MVY2_9BASI</name>
<evidence type="ECO:0000256" key="14">
    <source>
        <dbReference type="RuleBase" id="RU368090"/>
    </source>
</evidence>
<dbReference type="STRING" id="77020.A0A0M8MVY2"/>
<organism evidence="15 16">
    <name type="scientific">Malassezia pachydermatis</name>
    <dbReference type="NCBI Taxonomy" id="77020"/>
    <lineage>
        <taxon>Eukaryota</taxon>
        <taxon>Fungi</taxon>
        <taxon>Dikarya</taxon>
        <taxon>Basidiomycota</taxon>
        <taxon>Ustilaginomycotina</taxon>
        <taxon>Malasseziomycetes</taxon>
        <taxon>Malasseziales</taxon>
        <taxon>Malasseziaceae</taxon>
        <taxon>Malassezia</taxon>
    </lineage>
</organism>
<comment type="caution">
    <text evidence="15">The sequence shown here is derived from an EMBL/GenBank/DDBJ whole genome shotgun (WGS) entry which is preliminary data.</text>
</comment>
<evidence type="ECO:0000256" key="8">
    <source>
        <dbReference type="ARBA" id="ARBA00022833"/>
    </source>
</evidence>
<dbReference type="VEuPathDB" id="FungiDB:Malapachy_0804"/>
<dbReference type="OrthoDB" id="17307at2759"/>
<keyword evidence="7 14" id="KW-0863">Zinc-finger</keyword>
<evidence type="ECO:0000256" key="1">
    <source>
        <dbReference type="ARBA" id="ARBA00002817"/>
    </source>
</evidence>
<dbReference type="Gene3D" id="3.40.50.410">
    <property type="entry name" value="von Willebrand factor, type A domain"/>
    <property type="match status" value="1"/>
</dbReference>
<dbReference type="InterPro" id="IPR036465">
    <property type="entry name" value="vWFA_dom_sf"/>
</dbReference>
<keyword evidence="11 14" id="KW-0234">DNA repair</keyword>
<comment type="subcellular location">
    <subcellularLocation>
        <location evidence="2 14">Nucleus</location>
    </subcellularLocation>
</comment>
<dbReference type="GO" id="GO:0006289">
    <property type="term" value="P:nucleotide-excision repair"/>
    <property type="evidence" value="ECO:0007669"/>
    <property type="project" value="UniProtKB-UniRule"/>
</dbReference>
<dbReference type="EMBL" id="LGAV01000003">
    <property type="protein sequence ID" value="KOS14870.1"/>
    <property type="molecule type" value="Genomic_DNA"/>
</dbReference>
<reference evidence="15 16" key="1">
    <citation type="submission" date="2015-07" db="EMBL/GenBank/DDBJ databases">
        <title>Draft Genome Sequence of Malassezia furfur CBS1878 and Malassezia pachydermatis CBS1879.</title>
        <authorList>
            <person name="Triana S."/>
            <person name="Ohm R."/>
            <person name="Gonzalez A."/>
            <person name="DeCock H."/>
            <person name="Restrepo S."/>
            <person name="Celis A."/>
        </authorList>
    </citation>
    <scope>NUCLEOTIDE SEQUENCE [LARGE SCALE GENOMIC DNA]</scope>
    <source>
        <strain evidence="15 16">CBS 1879</strain>
    </source>
</reference>
<dbReference type="GO" id="GO:0006355">
    <property type="term" value="P:regulation of DNA-templated transcription"/>
    <property type="evidence" value="ECO:0007669"/>
    <property type="project" value="InterPro"/>
</dbReference>
<keyword evidence="12 14" id="KW-0539">Nucleus</keyword>
<evidence type="ECO:0000256" key="10">
    <source>
        <dbReference type="ARBA" id="ARBA00023163"/>
    </source>
</evidence>
<evidence type="ECO:0000256" key="12">
    <source>
        <dbReference type="ARBA" id="ARBA00023242"/>
    </source>
</evidence>
<dbReference type="Proteomes" id="UP000037751">
    <property type="component" value="Unassembled WGS sequence"/>
</dbReference>
<gene>
    <name evidence="15" type="ORF">Malapachy_0804</name>
</gene>
<comment type="function">
    <text evidence="1 14">Component of the general transcription and DNA repair factor IIH (TFIIH) core complex, which is involved in general and transcription-coupled nucleotide excision repair (NER) of damaged DNA and, when complexed to TFIIK, in RNA transcription by RNA polymerase II. In NER, TFIIH acts by opening DNA around the lesion to allow the excision of the damaged oligonucleotide and its replacement by a new DNA fragment. In transcription, TFIIH has an essential role in transcription initiation. When the pre-initiation complex (PIC) has been established, TFIIH is required for promoter opening and promoter escape. Phosphorylation of the C-terminal tail (CTD) of the largest subunit of RNA polymerase II by the kinase module TFIIK controls the initiation of transcription.</text>
</comment>
<evidence type="ECO:0000313" key="15">
    <source>
        <dbReference type="EMBL" id="KOS14870.1"/>
    </source>
</evidence>
<dbReference type="GO" id="GO:0008270">
    <property type="term" value="F:zinc ion binding"/>
    <property type="evidence" value="ECO:0007669"/>
    <property type="project" value="UniProtKB-KW"/>
</dbReference>
<dbReference type="PANTHER" id="PTHR12831:SF0">
    <property type="entry name" value="GENERAL TRANSCRIPTION FACTOR IIH SUBUNIT 3"/>
    <property type="match status" value="1"/>
</dbReference>
<keyword evidence="5 14" id="KW-0479">Metal-binding</keyword>
<proteinExistence type="inferred from homology"/>
<keyword evidence="16" id="KW-1185">Reference proteome</keyword>
<evidence type="ECO:0000256" key="3">
    <source>
        <dbReference type="ARBA" id="ARBA00005273"/>
    </source>
</evidence>
<dbReference type="GO" id="GO:0000439">
    <property type="term" value="C:transcription factor TFIIH core complex"/>
    <property type="evidence" value="ECO:0007669"/>
    <property type="project" value="UniProtKB-UniRule"/>
</dbReference>
<keyword evidence="10 14" id="KW-0804">Transcription</keyword>
<dbReference type="RefSeq" id="XP_017992502.1">
    <property type="nucleotide sequence ID" value="XM_018135317.1"/>
</dbReference>
<keyword evidence="8 14" id="KW-0862">Zinc</keyword>
<comment type="subunit">
    <text evidence="14">Component of the 7-subunit TFIIH core complex composed of XPB/SSL2, XPD/RAD3, SSL1, TFB1, TFB2, TFB4 and TFB5, which is active in NER. The core complex associates with the 3-subunit CTD-kinase module TFIIK composed of CCL1, KIN28 and TFB3 to form the 10-subunit holoenzyme (holo-TFIIH) active in transcription.</text>
</comment>
<comment type="similarity">
    <text evidence="3 14">Belongs to the TFB4 family.</text>
</comment>
<sequence>MAAETSPPQVPAPATPAPLQEIHSGERLSPDFLVVVLDLDATAWQHIASDATTPEARADAAFEALKAVISAVLVFINAHSAMQHGNGIALYGAAAGTAKLLYSTSIHAQPFVRQAQDTQKGACLPFKILDDAVFEGMKSLFDASKGSDHGPVGITRALTLALCHMNRMTVAINEASSGGNPGTLATSSGPAVSFRHRILVLSATPDVSAQYVPMMNCIFSAQKQGIHIDVCKLLGDETVFLRQACHLTGGHYYRMTSLDRLLQVLMTAFLPSRSIQPLLMFPALDDVDFRAACFCHRRNVDIGYVCSVCLSIFCEPRAECLICHTPFMKDALRHLEEDRIVLSMLKKQQQVQS</sequence>
<dbReference type="Pfam" id="PF03850">
    <property type="entry name" value="Tfb4"/>
    <property type="match status" value="1"/>
</dbReference>
<evidence type="ECO:0000256" key="7">
    <source>
        <dbReference type="ARBA" id="ARBA00022771"/>
    </source>
</evidence>
<evidence type="ECO:0000256" key="11">
    <source>
        <dbReference type="ARBA" id="ARBA00023204"/>
    </source>
</evidence>
<dbReference type="AlphaFoldDB" id="A0A0M8MVY2"/>
<dbReference type="InterPro" id="IPR004600">
    <property type="entry name" value="TFIIH_Tfb4/GTF2H3"/>
</dbReference>
<evidence type="ECO:0000256" key="4">
    <source>
        <dbReference type="ARBA" id="ARBA00021280"/>
    </source>
</evidence>
<dbReference type="GO" id="GO:0005675">
    <property type="term" value="C:transcription factor TFIIH holo complex"/>
    <property type="evidence" value="ECO:0007669"/>
    <property type="project" value="UniProtKB-UniRule"/>
</dbReference>
<accession>A0A0M8MVY2</accession>
<keyword evidence="9 14" id="KW-0805">Transcription regulation</keyword>